<evidence type="ECO:0000313" key="5">
    <source>
        <dbReference type="EMBL" id="PBD18993.1"/>
    </source>
</evidence>
<evidence type="ECO:0000313" key="4">
    <source>
        <dbReference type="EMBL" id="MCT4369714.1"/>
    </source>
</evidence>
<dbReference type="InterPro" id="IPR029057">
    <property type="entry name" value="PRTase-like"/>
</dbReference>
<comment type="similarity">
    <text evidence="1">Belongs to the ComF/GntX family.</text>
</comment>
<keyword evidence="6" id="KW-1185">Reference proteome</keyword>
<reference evidence="6" key="2">
    <citation type="submission" date="2023-07" db="EMBL/GenBank/DDBJ databases">
        <title>Yangia mangrovi SAOS 153D genome.</title>
        <authorList>
            <person name="Verma A."/>
            <person name="Pal Y."/>
            <person name="Sundharam S."/>
            <person name="Bisht B."/>
            <person name="Srinivasan K."/>
        </authorList>
    </citation>
    <scope>NUCLEOTIDE SEQUENCE [LARGE SCALE GENOMIC DNA]</scope>
    <source>
        <strain evidence="6">SAOS 153D</strain>
    </source>
</reference>
<dbReference type="InterPro" id="IPR000836">
    <property type="entry name" value="PRTase_dom"/>
</dbReference>
<evidence type="ECO:0000256" key="1">
    <source>
        <dbReference type="ARBA" id="ARBA00008007"/>
    </source>
</evidence>
<comment type="caution">
    <text evidence="5">The sequence shown here is derived from an EMBL/GenBank/DDBJ whole genome shotgun (WGS) entry which is preliminary data.</text>
</comment>
<accession>A0A2A3JV12</accession>
<evidence type="ECO:0000259" key="2">
    <source>
        <dbReference type="Pfam" id="PF00156"/>
    </source>
</evidence>
<dbReference type="OrthoDB" id="9779910at2"/>
<name>A0A2A3JV12_9RHOB</name>
<dbReference type="EMBL" id="NTHN01000173">
    <property type="protein sequence ID" value="PBD18993.1"/>
    <property type="molecule type" value="Genomic_DNA"/>
</dbReference>
<dbReference type="RefSeq" id="WP_095882486.1">
    <property type="nucleotide sequence ID" value="NZ_NTHN02000006.1"/>
</dbReference>
<dbReference type="SUPFAM" id="SSF53271">
    <property type="entry name" value="PRTase-like"/>
    <property type="match status" value="1"/>
</dbReference>
<gene>
    <name evidence="4" type="ORF">CLG85_004925</name>
    <name evidence="5" type="ORF">CLG85_12005</name>
</gene>
<reference evidence="4" key="3">
    <citation type="submission" date="2024-05" db="EMBL/GenBank/DDBJ databases">
        <title>Yangia mangrovi SAOS 153D genome.</title>
        <authorList>
            <person name="Verma A."/>
            <person name="Pal Y."/>
            <person name="Sundharam S."/>
            <person name="Bisht B."/>
            <person name="Srinivasan K."/>
        </authorList>
    </citation>
    <scope>NUCLEOTIDE SEQUENCE</scope>
    <source>
        <strain evidence="4">SAOS 153D</strain>
    </source>
</reference>
<dbReference type="PANTHER" id="PTHR47505:SF1">
    <property type="entry name" value="DNA UTILIZATION PROTEIN YHGH"/>
    <property type="match status" value="1"/>
</dbReference>
<dbReference type="Pfam" id="PF18912">
    <property type="entry name" value="DZR_2"/>
    <property type="match status" value="1"/>
</dbReference>
<feature type="domain" description="Phosphoribosyltransferase" evidence="2">
    <location>
        <begin position="148"/>
        <end position="240"/>
    </location>
</feature>
<protein>
    <submittedName>
        <fullName evidence="5">Amidophosphoribosyltransferase</fullName>
    </submittedName>
    <submittedName>
        <fullName evidence="4">ComF family protein</fullName>
    </submittedName>
</protein>
<feature type="domain" description="Double zinc ribbon" evidence="3">
    <location>
        <begin position="13"/>
        <end position="72"/>
    </location>
</feature>
<evidence type="ECO:0000259" key="3">
    <source>
        <dbReference type="Pfam" id="PF18912"/>
    </source>
</evidence>
<dbReference type="Pfam" id="PF00156">
    <property type="entry name" value="Pribosyltran"/>
    <property type="match status" value="1"/>
</dbReference>
<evidence type="ECO:0000313" key="6">
    <source>
        <dbReference type="Proteomes" id="UP000217448"/>
    </source>
</evidence>
<proteinExistence type="inferred from homology"/>
<dbReference type="PANTHER" id="PTHR47505">
    <property type="entry name" value="DNA UTILIZATION PROTEIN YHGH"/>
    <property type="match status" value="1"/>
</dbReference>
<dbReference type="Proteomes" id="UP000217448">
    <property type="component" value="Unassembled WGS sequence"/>
</dbReference>
<dbReference type="Gene3D" id="3.40.50.2020">
    <property type="match status" value="1"/>
</dbReference>
<dbReference type="AlphaFoldDB" id="A0A2A3JV12"/>
<sequence>MRQERLQTLLRGALRLVYPPRCLTCGGLVESDHGLCGPCWRDTSFLDGLCCDLCGVPLPGQSELAELCDDCRTQERPWEQGRAALLYKGNGRKLVLMLKHADRTDIARPAAHWMSRGLRGLDAETLVVPVPLHLRRHLRRRYNQSALLGAALARELGLRHAPDALRRTRATPSLDGKGAEERFATLDGAISVTGRVDLKGRSLLLVDDVMTSGATLSAASLACKGAGAAQVRVSVLARVAKDT</sequence>
<dbReference type="EMBL" id="NTHN02000006">
    <property type="protein sequence ID" value="MCT4369714.1"/>
    <property type="molecule type" value="Genomic_DNA"/>
</dbReference>
<dbReference type="CDD" id="cd06223">
    <property type="entry name" value="PRTases_typeI"/>
    <property type="match status" value="1"/>
</dbReference>
<organism evidence="5">
    <name type="scientific">Alloyangia mangrovi</name>
    <dbReference type="NCBI Taxonomy" id="1779329"/>
    <lineage>
        <taxon>Bacteria</taxon>
        <taxon>Pseudomonadati</taxon>
        <taxon>Pseudomonadota</taxon>
        <taxon>Alphaproteobacteria</taxon>
        <taxon>Rhodobacterales</taxon>
        <taxon>Roseobacteraceae</taxon>
        <taxon>Alloyangia</taxon>
    </lineage>
</organism>
<dbReference type="InterPro" id="IPR044005">
    <property type="entry name" value="DZR_2"/>
</dbReference>
<dbReference type="InterPro" id="IPR051910">
    <property type="entry name" value="ComF/GntX_DNA_util-trans"/>
</dbReference>
<reference evidence="5" key="1">
    <citation type="submission" date="2017-09" db="EMBL/GenBank/DDBJ databases">
        <title>Yangia sp. SAOS 153D whole genome sequencing.</title>
        <authorList>
            <person name="Verma A."/>
            <person name="Krishnamurthi S."/>
        </authorList>
    </citation>
    <scope>NUCLEOTIDE SEQUENCE [LARGE SCALE GENOMIC DNA]</scope>
    <source>
        <strain evidence="5">SAOS 153D</strain>
    </source>
</reference>